<sequence length="45" mass="4716">MADDTPKPATATEQPAPPKGTEEKKVDTGAQEAAAKEREKSGGYQ</sequence>
<dbReference type="RefSeq" id="WP_202830279.1">
    <property type="nucleotide sequence ID" value="NZ_JAETWB010000001.1"/>
</dbReference>
<keyword evidence="3" id="KW-1185">Reference proteome</keyword>
<evidence type="ECO:0000313" key="2">
    <source>
        <dbReference type="EMBL" id="MBL6077147.1"/>
    </source>
</evidence>
<proteinExistence type="predicted"/>
<evidence type="ECO:0000256" key="1">
    <source>
        <dbReference type="SAM" id="MobiDB-lite"/>
    </source>
</evidence>
<dbReference type="EMBL" id="JAETWB010000001">
    <property type="protein sequence ID" value="MBL6077147.1"/>
    <property type="molecule type" value="Genomic_DNA"/>
</dbReference>
<feature type="region of interest" description="Disordered" evidence="1">
    <location>
        <begin position="1"/>
        <end position="45"/>
    </location>
</feature>
<organism evidence="2 3">
    <name type="scientific">Belnapia arida</name>
    <dbReference type="NCBI Taxonomy" id="2804533"/>
    <lineage>
        <taxon>Bacteria</taxon>
        <taxon>Pseudomonadati</taxon>
        <taxon>Pseudomonadota</taxon>
        <taxon>Alphaproteobacteria</taxon>
        <taxon>Acetobacterales</taxon>
        <taxon>Roseomonadaceae</taxon>
        <taxon>Belnapia</taxon>
    </lineage>
</organism>
<protein>
    <submittedName>
        <fullName evidence="2">Uncharacterized protein</fullName>
    </submittedName>
</protein>
<gene>
    <name evidence="2" type="ORF">JMJ56_03955</name>
</gene>
<dbReference type="Proteomes" id="UP000660885">
    <property type="component" value="Unassembled WGS sequence"/>
</dbReference>
<name>A0ABS1TXI6_9PROT</name>
<evidence type="ECO:0000313" key="3">
    <source>
        <dbReference type="Proteomes" id="UP000660885"/>
    </source>
</evidence>
<comment type="caution">
    <text evidence="2">The sequence shown here is derived from an EMBL/GenBank/DDBJ whole genome shotgun (WGS) entry which is preliminary data.</text>
</comment>
<feature type="compositionally biased region" description="Basic and acidic residues" evidence="1">
    <location>
        <begin position="34"/>
        <end position="45"/>
    </location>
</feature>
<accession>A0ABS1TXI6</accession>
<reference evidence="2 3" key="1">
    <citation type="submission" date="2021-01" db="EMBL/GenBank/DDBJ databases">
        <title>Belnapia mucosa sp. nov. and Belnapia arida sp. nov., isolated from the Tabernas Desert (Almeria, Spain).</title>
        <authorList>
            <person name="Molina-Menor E."/>
            <person name="Vidal-Verdu A."/>
            <person name="Calonge A."/>
            <person name="Satari L."/>
            <person name="Pereto J."/>
            <person name="Porcar M."/>
        </authorList>
    </citation>
    <scope>NUCLEOTIDE SEQUENCE [LARGE SCALE GENOMIC DNA]</scope>
    <source>
        <strain evidence="2 3">T18</strain>
    </source>
</reference>